<dbReference type="EMBL" id="JABXBU010001863">
    <property type="protein sequence ID" value="KAF8783542.1"/>
    <property type="molecule type" value="Genomic_DNA"/>
</dbReference>
<sequence>MKCAIPFVKGGSFMQTERGLCNQNKGPPTTKERSCARSGLTNTGMTSYAVTNKDVSFASEEWIFPSVEQEQSKLAVEFVIWRKKCHFKGSNFLNVKPS</sequence>
<protein>
    <submittedName>
        <fullName evidence="1">Uncharacterized protein</fullName>
    </submittedName>
</protein>
<gene>
    <name evidence="1" type="ORF">HNY73_013691</name>
</gene>
<name>A0A8T0F4U5_ARGBR</name>
<evidence type="ECO:0000313" key="2">
    <source>
        <dbReference type="Proteomes" id="UP000807504"/>
    </source>
</evidence>
<dbReference type="AlphaFoldDB" id="A0A8T0F4U5"/>
<organism evidence="1 2">
    <name type="scientific">Argiope bruennichi</name>
    <name type="common">Wasp spider</name>
    <name type="synonym">Aranea bruennichi</name>
    <dbReference type="NCBI Taxonomy" id="94029"/>
    <lineage>
        <taxon>Eukaryota</taxon>
        <taxon>Metazoa</taxon>
        <taxon>Ecdysozoa</taxon>
        <taxon>Arthropoda</taxon>
        <taxon>Chelicerata</taxon>
        <taxon>Arachnida</taxon>
        <taxon>Araneae</taxon>
        <taxon>Araneomorphae</taxon>
        <taxon>Entelegynae</taxon>
        <taxon>Araneoidea</taxon>
        <taxon>Araneidae</taxon>
        <taxon>Argiope</taxon>
    </lineage>
</organism>
<comment type="caution">
    <text evidence="1">The sequence shown here is derived from an EMBL/GenBank/DDBJ whole genome shotgun (WGS) entry which is preliminary data.</text>
</comment>
<proteinExistence type="predicted"/>
<accession>A0A8T0F4U5</accession>
<keyword evidence="2" id="KW-1185">Reference proteome</keyword>
<dbReference type="Proteomes" id="UP000807504">
    <property type="component" value="Unassembled WGS sequence"/>
</dbReference>
<evidence type="ECO:0000313" key="1">
    <source>
        <dbReference type="EMBL" id="KAF8783542.1"/>
    </source>
</evidence>
<reference evidence="1" key="1">
    <citation type="journal article" date="2020" name="bioRxiv">
        <title>Chromosome-level reference genome of the European wasp spider Argiope bruennichi: a resource for studies on range expansion and evolutionary adaptation.</title>
        <authorList>
            <person name="Sheffer M.M."/>
            <person name="Hoppe A."/>
            <person name="Krehenwinkel H."/>
            <person name="Uhl G."/>
            <person name="Kuss A.W."/>
            <person name="Jensen L."/>
            <person name="Jensen C."/>
            <person name="Gillespie R.G."/>
            <person name="Hoff K.J."/>
            <person name="Prost S."/>
        </authorList>
    </citation>
    <scope>NUCLEOTIDE SEQUENCE</scope>
</reference>
<reference evidence="1" key="2">
    <citation type="submission" date="2020-06" db="EMBL/GenBank/DDBJ databases">
        <authorList>
            <person name="Sheffer M."/>
        </authorList>
    </citation>
    <scope>NUCLEOTIDE SEQUENCE</scope>
</reference>